<keyword evidence="5" id="KW-0255">Endonuclease</keyword>
<dbReference type="EMBL" id="JBHUIV010000020">
    <property type="protein sequence ID" value="MFD2203044.1"/>
    <property type="molecule type" value="Genomic_DNA"/>
</dbReference>
<dbReference type="PANTHER" id="PTHR30408:SF13">
    <property type="entry name" value="TYPE I RESTRICTION ENZYME HINDI SPECIFICITY SUBUNIT"/>
    <property type="match status" value="1"/>
</dbReference>
<dbReference type="Gene3D" id="3.90.220.20">
    <property type="entry name" value="DNA methylase specificity domains"/>
    <property type="match status" value="2"/>
</dbReference>
<dbReference type="Proteomes" id="UP001597414">
    <property type="component" value="Unassembled WGS sequence"/>
</dbReference>
<dbReference type="SUPFAM" id="SSF116734">
    <property type="entry name" value="DNA methylase specificity domain"/>
    <property type="match status" value="2"/>
</dbReference>
<feature type="domain" description="Type I restriction modification DNA specificity" evidence="4">
    <location>
        <begin position="199"/>
        <end position="365"/>
    </location>
</feature>
<feature type="domain" description="Type I restriction modification DNA specificity" evidence="4">
    <location>
        <begin position="2"/>
        <end position="182"/>
    </location>
</feature>
<sequence>MLNWKEAELGDIADVQTGPFGSQLKNEQYITGGTPVVTVEHIKDFRITDFDYPSITDEDKGRLSKYLMQTDDILFTRVGSVDLSAYVSERQNGWMFSSRMLRVRPNEEINSRFLSYYFQQKSFRDYILNISVGATMPSINTEILKGIPISYPPLPEQTAITSVLSSLDDKIDLLHRQNTTLEKMAETLFRQWFVEEAKEEWGTLPLSKVANFLNGLACQKFLPKNEIDKLPVLKIKELSSGITENSDWASTDIKTEYIVRNGDIIFAWSASLMVKIWDGQDCILNQHLFKVTSENYPKWFYYLWCKHHLAEFISIAASHATTMGHIKRRDLDEAIVLIPSNEELKLMSQQVEPIIEKVITNNNQIHTLTALRDTLLPKLMSGEVRVEHENKVNNRNE</sequence>
<dbReference type="InterPro" id="IPR044946">
    <property type="entry name" value="Restrct_endonuc_typeI_TRD_sf"/>
</dbReference>
<dbReference type="CDD" id="cd17254">
    <property type="entry name" value="RMtype1_S_FclI-TRD1-CR1_like"/>
    <property type="match status" value="1"/>
</dbReference>
<dbReference type="Pfam" id="PF01420">
    <property type="entry name" value="Methylase_S"/>
    <property type="match status" value="2"/>
</dbReference>
<comment type="similarity">
    <text evidence="1">Belongs to the type-I restriction system S methylase family.</text>
</comment>
<keyword evidence="6" id="KW-1185">Reference proteome</keyword>
<keyword evidence="5" id="KW-0540">Nuclease</keyword>
<evidence type="ECO:0000313" key="6">
    <source>
        <dbReference type="Proteomes" id="UP001597414"/>
    </source>
</evidence>
<name>A0ABW5BC03_9BACT</name>
<dbReference type="InterPro" id="IPR052021">
    <property type="entry name" value="Type-I_RS_S_subunit"/>
</dbReference>
<evidence type="ECO:0000313" key="5">
    <source>
        <dbReference type="EMBL" id="MFD2203044.1"/>
    </source>
</evidence>
<dbReference type="EC" id="3.1.21.-" evidence="5"/>
<keyword evidence="2" id="KW-0680">Restriction system</keyword>
<gene>
    <name evidence="5" type="ORF">ACFSKV_15820</name>
</gene>
<dbReference type="PANTHER" id="PTHR30408">
    <property type="entry name" value="TYPE-1 RESTRICTION ENZYME ECOKI SPECIFICITY PROTEIN"/>
    <property type="match status" value="1"/>
</dbReference>
<evidence type="ECO:0000256" key="3">
    <source>
        <dbReference type="ARBA" id="ARBA00023125"/>
    </source>
</evidence>
<evidence type="ECO:0000256" key="2">
    <source>
        <dbReference type="ARBA" id="ARBA00022747"/>
    </source>
</evidence>
<dbReference type="CDD" id="cd16961">
    <property type="entry name" value="RMtype1_S_TRD-CR_like"/>
    <property type="match status" value="1"/>
</dbReference>
<accession>A0ABW5BC03</accession>
<reference evidence="6" key="1">
    <citation type="journal article" date="2019" name="Int. J. Syst. Evol. Microbiol.">
        <title>The Global Catalogue of Microorganisms (GCM) 10K type strain sequencing project: providing services to taxonomists for standard genome sequencing and annotation.</title>
        <authorList>
            <consortium name="The Broad Institute Genomics Platform"/>
            <consortium name="The Broad Institute Genome Sequencing Center for Infectious Disease"/>
            <person name="Wu L."/>
            <person name="Ma J."/>
        </authorList>
    </citation>
    <scope>NUCLEOTIDE SEQUENCE [LARGE SCALE GENOMIC DNA]</scope>
    <source>
        <strain evidence="6">KCTC 19812</strain>
    </source>
</reference>
<keyword evidence="5" id="KW-0378">Hydrolase</keyword>
<dbReference type="RefSeq" id="WP_380804849.1">
    <property type="nucleotide sequence ID" value="NZ_JBHUIV010000020.1"/>
</dbReference>
<dbReference type="GO" id="GO:0016787">
    <property type="term" value="F:hydrolase activity"/>
    <property type="evidence" value="ECO:0007669"/>
    <property type="project" value="UniProtKB-KW"/>
</dbReference>
<comment type="caution">
    <text evidence="5">The sequence shown here is derived from an EMBL/GenBank/DDBJ whole genome shotgun (WGS) entry which is preliminary data.</text>
</comment>
<keyword evidence="3" id="KW-0238">DNA-binding</keyword>
<evidence type="ECO:0000256" key="1">
    <source>
        <dbReference type="ARBA" id="ARBA00010923"/>
    </source>
</evidence>
<dbReference type="InterPro" id="IPR000055">
    <property type="entry name" value="Restrct_endonuc_typeI_TRD"/>
</dbReference>
<organism evidence="5 6">
    <name type="scientific">Shivajiella indica</name>
    <dbReference type="NCBI Taxonomy" id="872115"/>
    <lineage>
        <taxon>Bacteria</taxon>
        <taxon>Pseudomonadati</taxon>
        <taxon>Bacteroidota</taxon>
        <taxon>Cytophagia</taxon>
        <taxon>Cytophagales</taxon>
        <taxon>Cyclobacteriaceae</taxon>
        <taxon>Shivajiella</taxon>
    </lineage>
</organism>
<proteinExistence type="inferred from homology"/>
<evidence type="ECO:0000259" key="4">
    <source>
        <dbReference type="Pfam" id="PF01420"/>
    </source>
</evidence>
<protein>
    <submittedName>
        <fullName evidence="5">Restriction endonuclease subunit S</fullName>
        <ecNumber evidence="5">3.1.21.-</ecNumber>
    </submittedName>
</protein>
<dbReference type="GO" id="GO:0004519">
    <property type="term" value="F:endonuclease activity"/>
    <property type="evidence" value="ECO:0007669"/>
    <property type="project" value="UniProtKB-KW"/>
</dbReference>